<evidence type="ECO:0000313" key="3">
    <source>
        <dbReference type="Proteomes" id="UP000182598"/>
    </source>
</evidence>
<dbReference type="RefSeq" id="WP_055439904.1">
    <property type="nucleotide sequence ID" value="NZ_CYHB01000011.1"/>
</dbReference>
<feature type="transmembrane region" description="Helical" evidence="1">
    <location>
        <begin position="86"/>
        <end position="107"/>
    </location>
</feature>
<dbReference type="OrthoDB" id="7907428at2"/>
<keyword evidence="1" id="KW-1133">Transmembrane helix</keyword>
<keyword evidence="1" id="KW-0472">Membrane</keyword>
<dbReference type="Proteomes" id="UP000182598">
    <property type="component" value="Unassembled WGS sequence"/>
</dbReference>
<dbReference type="AlphaFoldDB" id="A0A0K6HCB9"/>
<gene>
    <name evidence="2" type="ORF">Ga0061064_2275</name>
</gene>
<sequence length="153" mass="16822">MLRVLLAFVIAIAGAALVGSVMQTQFNLAEITALSVSVDMPTRMNTIVHDLLHFGPVFAAMLIPTLLIAFIIAWLVAKRCKRFERWWFIVGGGLGLATAFIIIDSLAPMPTLIAANRTTLGFVLMSATGAFAGWIFDRLWHPQARELNEELPK</sequence>
<evidence type="ECO:0000256" key="1">
    <source>
        <dbReference type="SAM" id="Phobius"/>
    </source>
</evidence>
<keyword evidence="1" id="KW-0812">Transmembrane</keyword>
<name>A0A0K6HCB9_9GAMM</name>
<feature type="transmembrane region" description="Helical" evidence="1">
    <location>
        <begin position="119"/>
        <end position="136"/>
    </location>
</feature>
<reference evidence="3" key="1">
    <citation type="submission" date="2015-08" db="EMBL/GenBank/DDBJ databases">
        <authorList>
            <person name="Varghese N."/>
        </authorList>
    </citation>
    <scope>NUCLEOTIDE SEQUENCE [LARGE SCALE GENOMIC DNA]</scope>
    <source>
        <strain evidence="3">DSM 27808</strain>
    </source>
</reference>
<organism evidence="2 3">
    <name type="scientific">Pseudidiomarina woesei</name>
    <dbReference type="NCBI Taxonomy" id="1381080"/>
    <lineage>
        <taxon>Bacteria</taxon>
        <taxon>Pseudomonadati</taxon>
        <taxon>Pseudomonadota</taxon>
        <taxon>Gammaproteobacteria</taxon>
        <taxon>Alteromonadales</taxon>
        <taxon>Idiomarinaceae</taxon>
        <taxon>Pseudidiomarina</taxon>
    </lineage>
</organism>
<proteinExistence type="predicted"/>
<keyword evidence="3" id="KW-1185">Reference proteome</keyword>
<protein>
    <submittedName>
        <fullName evidence="2">Uncharacterized protein</fullName>
    </submittedName>
</protein>
<feature type="transmembrane region" description="Helical" evidence="1">
    <location>
        <begin position="57"/>
        <end position="77"/>
    </location>
</feature>
<accession>A0A0K6HCB9</accession>
<dbReference type="EMBL" id="CYHB01000011">
    <property type="protein sequence ID" value="CUA88619.1"/>
    <property type="molecule type" value="Genomic_DNA"/>
</dbReference>
<evidence type="ECO:0000313" key="2">
    <source>
        <dbReference type="EMBL" id="CUA88619.1"/>
    </source>
</evidence>